<evidence type="ECO:0000313" key="2">
    <source>
        <dbReference type="Proteomes" id="UP000813444"/>
    </source>
</evidence>
<evidence type="ECO:0000313" key="1">
    <source>
        <dbReference type="EMBL" id="KAH7302844.1"/>
    </source>
</evidence>
<comment type="caution">
    <text evidence="1">The sequence shown here is derived from an EMBL/GenBank/DDBJ whole genome shotgun (WGS) entry which is preliminary data.</text>
</comment>
<organism evidence="1 2">
    <name type="scientific">Stachybotrys elegans</name>
    <dbReference type="NCBI Taxonomy" id="80388"/>
    <lineage>
        <taxon>Eukaryota</taxon>
        <taxon>Fungi</taxon>
        <taxon>Dikarya</taxon>
        <taxon>Ascomycota</taxon>
        <taxon>Pezizomycotina</taxon>
        <taxon>Sordariomycetes</taxon>
        <taxon>Hypocreomycetidae</taxon>
        <taxon>Hypocreales</taxon>
        <taxon>Stachybotryaceae</taxon>
        <taxon>Stachybotrys</taxon>
    </lineage>
</organism>
<protein>
    <submittedName>
        <fullName evidence="1">Uncharacterized protein</fullName>
    </submittedName>
</protein>
<accession>A0A8K0S9W6</accession>
<name>A0A8K0S9W6_9HYPO</name>
<dbReference type="Proteomes" id="UP000813444">
    <property type="component" value="Unassembled WGS sequence"/>
</dbReference>
<keyword evidence="2" id="KW-1185">Reference proteome</keyword>
<sequence length="119" mass="13037">MSHIAPTEATYPHSMWLRRHRDLIGAPTPVRIELHPPVGANTDCYVIIRAAGRGQDRSRRRRLLSGLPAKVRIRGAGRGHSQGCWQRSGLQPPAKVIIRAASEAAAILTSAGRPDYNLC</sequence>
<dbReference type="AlphaFoldDB" id="A0A8K0S9W6"/>
<reference evidence="1" key="1">
    <citation type="journal article" date="2021" name="Nat. Commun.">
        <title>Genetic determinants of endophytism in the Arabidopsis root mycobiome.</title>
        <authorList>
            <person name="Mesny F."/>
            <person name="Miyauchi S."/>
            <person name="Thiergart T."/>
            <person name="Pickel B."/>
            <person name="Atanasova L."/>
            <person name="Karlsson M."/>
            <person name="Huettel B."/>
            <person name="Barry K.W."/>
            <person name="Haridas S."/>
            <person name="Chen C."/>
            <person name="Bauer D."/>
            <person name="Andreopoulos W."/>
            <person name="Pangilinan J."/>
            <person name="LaButti K."/>
            <person name="Riley R."/>
            <person name="Lipzen A."/>
            <person name="Clum A."/>
            <person name="Drula E."/>
            <person name="Henrissat B."/>
            <person name="Kohler A."/>
            <person name="Grigoriev I.V."/>
            <person name="Martin F.M."/>
            <person name="Hacquard S."/>
        </authorList>
    </citation>
    <scope>NUCLEOTIDE SEQUENCE</scope>
    <source>
        <strain evidence="1">MPI-CAGE-CH-0235</strain>
    </source>
</reference>
<proteinExistence type="predicted"/>
<dbReference type="EMBL" id="JAGPNK010000052">
    <property type="protein sequence ID" value="KAH7302844.1"/>
    <property type="molecule type" value="Genomic_DNA"/>
</dbReference>
<gene>
    <name evidence="1" type="ORF">B0I35DRAFT_415535</name>
</gene>